<dbReference type="EMBL" id="MN739679">
    <property type="protein sequence ID" value="QHT20579.1"/>
    <property type="molecule type" value="Genomic_DNA"/>
</dbReference>
<dbReference type="Gene3D" id="3.10.110.10">
    <property type="entry name" value="Ubiquitin Conjugating Enzyme"/>
    <property type="match status" value="1"/>
</dbReference>
<evidence type="ECO:0000313" key="6">
    <source>
        <dbReference type="EMBL" id="QHT20579.1"/>
    </source>
</evidence>
<keyword evidence="2" id="KW-0863">Zinc-finger</keyword>
<organism evidence="6">
    <name type="scientific">viral metagenome</name>
    <dbReference type="NCBI Taxonomy" id="1070528"/>
    <lineage>
        <taxon>unclassified sequences</taxon>
        <taxon>metagenomes</taxon>
        <taxon>organismal metagenomes</taxon>
    </lineage>
</organism>
<dbReference type="InterPro" id="IPR018957">
    <property type="entry name" value="Znf_C3HC4_RING-type"/>
</dbReference>
<accession>A0A6C0DX08</accession>
<evidence type="ECO:0008006" key="7">
    <source>
        <dbReference type="Google" id="ProtNLM"/>
    </source>
</evidence>
<keyword evidence="1" id="KW-0479">Metal-binding</keyword>
<dbReference type="AlphaFoldDB" id="A0A6C0DX08"/>
<dbReference type="PROSITE" id="PS50089">
    <property type="entry name" value="ZF_RING_2"/>
    <property type="match status" value="1"/>
</dbReference>
<dbReference type="PANTHER" id="PTHR24067">
    <property type="entry name" value="UBIQUITIN-CONJUGATING ENZYME E2"/>
    <property type="match status" value="1"/>
</dbReference>
<dbReference type="InterPro" id="IPR001841">
    <property type="entry name" value="Znf_RING"/>
</dbReference>
<evidence type="ECO:0000256" key="3">
    <source>
        <dbReference type="ARBA" id="ARBA00022833"/>
    </source>
</evidence>
<dbReference type="InterPro" id="IPR016135">
    <property type="entry name" value="UBQ-conjugating_enzyme/RWD"/>
</dbReference>
<name>A0A6C0DX08_9ZZZZ</name>
<dbReference type="InterPro" id="IPR013083">
    <property type="entry name" value="Znf_RING/FYVE/PHD"/>
</dbReference>
<dbReference type="SMART" id="SM00184">
    <property type="entry name" value="RING"/>
    <property type="match status" value="1"/>
</dbReference>
<dbReference type="Pfam" id="PF00179">
    <property type="entry name" value="UQ_con"/>
    <property type="match status" value="1"/>
</dbReference>
<feature type="domain" description="UBC core" evidence="5">
    <location>
        <begin position="3"/>
        <end position="179"/>
    </location>
</feature>
<dbReference type="SMART" id="SM00212">
    <property type="entry name" value="UBCc"/>
    <property type="match status" value="1"/>
</dbReference>
<protein>
    <recommendedName>
        <fullName evidence="7">RING-type domain-containing protein</fullName>
    </recommendedName>
</protein>
<dbReference type="PROSITE" id="PS50127">
    <property type="entry name" value="UBC_2"/>
    <property type="match status" value="1"/>
</dbReference>
<evidence type="ECO:0000256" key="2">
    <source>
        <dbReference type="ARBA" id="ARBA00022771"/>
    </source>
</evidence>
<dbReference type="GO" id="GO:0008270">
    <property type="term" value="F:zinc ion binding"/>
    <property type="evidence" value="ECO:0007669"/>
    <property type="project" value="UniProtKB-KW"/>
</dbReference>
<evidence type="ECO:0000259" key="4">
    <source>
        <dbReference type="PROSITE" id="PS50089"/>
    </source>
</evidence>
<reference evidence="6" key="1">
    <citation type="journal article" date="2020" name="Nature">
        <title>Giant virus diversity and host interactions through global metagenomics.</title>
        <authorList>
            <person name="Schulz F."/>
            <person name="Roux S."/>
            <person name="Paez-Espino D."/>
            <person name="Jungbluth S."/>
            <person name="Walsh D.A."/>
            <person name="Denef V.J."/>
            <person name="McMahon K.D."/>
            <person name="Konstantinidis K.T."/>
            <person name="Eloe-Fadrosh E.A."/>
            <person name="Kyrpides N.C."/>
            <person name="Woyke T."/>
        </authorList>
    </citation>
    <scope>NUCLEOTIDE SEQUENCE</scope>
    <source>
        <strain evidence="6">GVMAG-M-3300023174-68</strain>
    </source>
</reference>
<evidence type="ECO:0000259" key="5">
    <source>
        <dbReference type="PROSITE" id="PS50127"/>
    </source>
</evidence>
<dbReference type="InterPro" id="IPR050113">
    <property type="entry name" value="Ub_conjugating_enzyme"/>
</dbReference>
<keyword evidence="3" id="KW-0862">Zinc</keyword>
<dbReference type="Pfam" id="PF00097">
    <property type="entry name" value="zf-C3HC4"/>
    <property type="match status" value="1"/>
</dbReference>
<feature type="domain" description="RING-type" evidence="4">
    <location>
        <begin position="256"/>
        <end position="300"/>
    </location>
</feature>
<dbReference type="InterPro" id="IPR000608">
    <property type="entry name" value="UBC"/>
</dbReference>
<proteinExistence type="predicted"/>
<dbReference type="SUPFAM" id="SSF54495">
    <property type="entry name" value="UBC-like"/>
    <property type="match status" value="1"/>
</dbReference>
<evidence type="ECO:0000256" key="1">
    <source>
        <dbReference type="ARBA" id="ARBA00022723"/>
    </source>
</evidence>
<dbReference type="SUPFAM" id="SSF57850">
    <property type="entry name" value="RING/U-box"/>
    <property type="match status" value="1"/>
</dbReference>
<dbReference type="Gene3D" id="3.30.40.10">
    <property type="entry name" value="Zinc/RING finger domain, C3HC4 (zinc finger)"/>
    <property type="match status" value="1"/>
</dbReference>
<sequence length="350" mass="42165">MNNRNNRLFKELYKLQIEQNNKNLLDNDFLIYFNEEDITVVHAIIKGPYESVYRHKFIRLDFEIPEDYPFSPPKVKFINHDSVRIHPNFYEDGKCCSTILNTWGDSKFEKWTSSMGIETILLMFHSFLDNNPYMYEPGGRDDPNYSVYVKYQSWSTCLLKYLQFEKINLFQQFIQNYLLVNIDTVFNELYQQLEEYPYGYYTCRCFEIDDYMVNYSKVIDMLHHYYNYINYTENIADDDINENIDFVEFTNMDYKCHICYDTQNIPEENTIITLHCTHTFHQVCLNTHITTNHNLCSMCRSELTEQDTCKLLKQECELNVNDNWIINPLTKRKVKIGSRTYKYLVENKFI</sequence>